<accession>A0A9J6FXP5</accession>
<gene>
    <name evidence="1" type="ORF">HPB48_020121</name>
</gene>
<keyword evidence="2" id="KW-1185">Reference proteome</keyword>
<evidence type="ECO:0000313" key="2">
    <source>
        <dbReference type="Proteomes" id="UP000821853"/>
    </source>
</evidence>
<dbReference type="OMA" id="NADEFAH"/>
<dbReference type="AlphaFoldDB" id="A0A9J6FXP5"/>
<dbReference type="OrthoDB" id="5977368at2759"/>
<dbReference type="VEuPathDB" id="VectorBase:HLOH_051542"/>
<dbReference type="EMBL" id="JABSTR010000004">
    <property type="protein sequence ID" value="KAH9367861.1"/>
    <property type="molecule type" value="Genomic_DNA"/>
</dbReference>
<evidence type="ECO:0000313" key="1">
    <source>
        <dbReference type="EMBL" id="KAH9367861.1"/>
    </source>
</evidence>
<protein>
    <submittedName>
        <fullName evidence="1">Uncharacterized protein</fullName>
    </submittedName>
</protein>
<sequence length="95" mass="10550">MTRVPFGSLSSPFLLAATIYHHLQACRKQYPETVALLEKAFHVGELIIGVPSVEKALEVYEEASKIFSQAGMDLRKWASNADEFAHCSVRDNVAI</sequence>
<comment type="caution">
    <text evidence="1">The sequence shown here is derived from an EMBL/GenBank/DDBJ whole genome shotgun (WGS) entry which is preliminary data.</text>
</comment>
<reference evidence="1 2" key="1">
    <citation type="journal article" date="2020" name="Cell">
        <title>Large-Scale Comparative Analyses of Tick Genomes Elucidate Their Genetic Diversity and Vector Capacities.</title>
        <authorList>
            <consortium name="Tick Genome and Microbiome Consortium (TIGMIC)"/>
            <person name="Jia N."/>
            <person name="Wang J."/>
            <person name="Shi W."/>
            <person name="Du L."/>
            <person name="Sun Y."/>
            <person name="Zhan W."/>
            <person name="Jiang J.F."/>
            <person name="Wang Q."/>
            <person name="Zhang B."/>
            <person name="Ji P."/>
            <person name="Bell-Sakyi L."/>
            <person name="Cui X.M."/>
            <person name="Yuan T.T."/>
            <person name="Jiang B.G."/>
            <person name="Yang W.F."/>
            <person name="Lam T.T."/>
            <person name="Chang Q.C."/>
            <person name="Ding S.J."/>
            <person name="Wang X.J."/>
            <person name="Zhu J.G."/>
            <person name="Ruan X.D."/>
            <person name="Zhao L."/>
            <person name="Wei J.T."/>
            <person name="Ye R.Z."/>
            <person name="Que T.C."/>
            <person name="Du C.H."/>
            <person name="Zhou Y.H."/>
            <person name="Cheng J.X."/>
            <person name="Dai P.F."/>
            <person name="Guo W.B."/>
            <person name="Han X.H."/>
            <person name="Huang E.J."/>
            <person name="Li L.F."/>
            <person name="Wei W."/>
            <person name="Gao Y.C."/>
            <person name="Liu J.Z."/>
            <person name="Shao H.Z."/>
            <person name="Wang X."/>
            <person name="Wang C.C."/>
            <person name="Yang T.C."/>
            <person name="Huo Q.B."/>
            <person name="Li W."/>
            <person name="Chen H.Y."/>
            <person name="Chen S.E."/>
            <person name="Zhou L.G."/>
            <person name="Ni X.B."/>
            <person name="Tian J.H."/>
            <person name="Sheng Y."/>
            <person name="Liu T."/>
            <person name="Pan Y.S."/>
            <person name="Xia L.Y."/>
            <person name="Li J."/>
            <person name="Zhao F."/>
            <person name="Cao W.C."/>
        </authorList>
    </citation>
    <scope>NUCLEOTIDE SEQUENCE [LARGE SCALE GENOMIC DNA]</scope>
    <source>
        <strain evidence="1">HaeL-2018</strain>
    </source>
</reference>
<proteinExistence type="predicted"/>
<dbReference type="Proteomes" id="UP000821853">
    <property type="component" value="Chromosome 2"/>
</dbReference>
<name>A0A9J6FXP5_HAELO</name>
<organism evidence="1 2">
    <name type="scientific">Haemaphysalis longicornis</name>
    <name type="common">Bush tick</name>
    <dbReference type="NCBI Taxonomy" id="44386"/>
    <lineage>
        <taxon>Eukaryota</taxon>
        <taxon>Metazoa</taxon>
        <taxon>Ecdysozoa</taxon>
        <taxon>Arthropoda</taxon>
        <taxon>Chelicerata</taxon>
        <taxon>Arachnida</taxon>
        <taxon>Acari</taxon>
        <taxon>Parasitiformes</taxon>
        <taxon>Ixodida</taxon>
        <taxon>Ixodoidea</taxon>
        <taxon>Ixodidae</taxon>
        <taxon>Haemaphysalinae</taxon>
        <taxon>Haemaphysalis</taxon>
    </lineage>
</organism>